<feature type="modified residue" description="Phosphohistidine" evidence="1">
    <location>
        <position position="55"/>
    </location>
</feature>
<dbReference type="AlphaFoldDB" id="A0A067THF2"/>
<dbReference type="InterPro" id="IPR045871">
    <property type="entry name" value="AHP1-5/YPD1"/>
</dbReference>
<feature type="domain" description="HPt" evidence="2">
    <location>
        <begin position="16"/>
        <end position="121"/>
    </location>
</feature>
<organism evidence="3 4">
    <name type="scientific">Galerina marginata (strain CBS 339.88)</name>
    <dbReference type="NCBI Taxonomy" id="685588"/>
    <lineage>
        <taxon>Eukaryota</taxon>
        <taxon>Fungi</taxon>
        <taxon>Dikarya</taxon>
        <taxon>Basidiomycota</taxon>
        <taxon>Agaricomycotina</taxon>
        <taxon>Agaricomycetes</taxon>
        <taxon>Agaricomycetidae</taxon>
        <taxon>Agaricales</taxon>
        <taxon>Agaricineae</taxon>
        <taxon>Strophariaceae</taxon>
        <taxon>Galerina</taxon>
    </lineage>
</organism>
<dbReference type="OrthoDB" id="1673781at2759"/>
<proteinExistence type="predicted"/>
<gene>
    <name evidence="3" type="ORF">GALMADRAFT_238101</name>
</gene>
<dbReference type="HOGENOM" id="CLU_085158_2_1_1"/>
<dbReference type="Pfam" id="PF01627">
    <property type="entry name" value="Hpt"/>
    <property type="match status" value="1"/>
</dbReference>
<dbReference type="GO" id="GO:0000160">
    <property type="term" value="P:phosphorelay signal transduction system"/>
    <property type="evidence" value="ECO:0007669"/>
    <property type="project" value="InterPro"/>
</dbReference>
<keyword evidence="1" id="KW-0597">Phosphoprotein</keyword>
<dbReference type="GO" id="GO:0043424">
    <property type="term" value="F:protein histidine kinase binding"/>
    <property type="evidence" value="ECO:0007669"/>
    <property type="project" value="InterPro"/>
</dbReference>
<dbReference type="EMBL" id="KL142369">
    <property type="protein sequence ID" value="KDR82650.1"/>
    <property type="molecule type" value="Genomic_DNA"/>
</dbReference>
<dbReference type="InterPro" id="IPR036641">
    <property type="entry name" value="HPT_dom_sf"/>
</dbReference>
<reference evidence="4" key="1">
    <citation type="journal article" date="2014" name="Proc. Natl. Acad. Sci. U.S.A.">
        <title>Extensive sampling of basidiomycete genomes demonstrates inadequacy of the white-rot/brown-rot paradigm for wood decay fungi.</title>
        <authorList>
            <person name="Riley R."/>
            <person name="Salamov A.A."/>
            <person name="Brown D.W."/>
            <person name="Nagy L.G."/>
            <person name="Floudas D."/>
            <person name="Held B.W."/>
            <person name="Levasseur A."/>
            <person name="Lombard V."/>
            <person name="Morin E."/>
            <person name="Otillar R."/>
            <person name="Lindquist E.A."/>
            <person name="Sun H."/>
            <person name="LaButti K.M."/>
            <person name="Schmutz J."/>
            <person name="Jabbour D."/>
            <person name="Luo H."/>
            <person name="Baker S.E."/>
            <person name="Pisabarro A.G."/>
            <person name="Walton J.D."/>
            <person name="Blanchette R.A."/>
            <person name="Henrissat B."/>
            <person name="Martin F."/>
            <person name="Cullen D."/>
            <person name="Hibbett D.S."/>
            <person name="Grigoriev I.V."/>
        </authorList>
    </citation>
    <scope>NUCLEOTIDE SEQUENCE [LARGE SCALE GENOMIC DNA]</scope>
    <source>
        <strain evidence="4">CBS 339.88</strain>
    </source>
</reference>
<dbReference type="PROSITE" id="PS50894">
    <property type="entry name" value="HPT"/>
    <property type="match status" value="1"/>
</dbReference>
<evidence type="ECO:0000313" key="3">
    <source>
        <dbReference type="EMBL" id="KDR82650.1"/>
    </source>
</evidence>
<accession>A0A067THF2</accession>
<dbReference type="SMART" id="SM00073">
    <property type="entry name" value="HPT"/>
    <property type="match status" value="1"/>
</dbReference>
<dbReference type="PANTHER" id="PTHR28242:SF52">
    <property type="entry name" value="PHOSPHORELAY INTERMEDIATE PROTEIN YPD1"/>
    <property type="match status" value="1"/>
</dbReference>
<sequence>MDTFNQILELDDDEDSYDFSRPMVWEYFDQAVKTFGEMDDALSEEDLTQLSVLGHFLKGSSAALGLSKVQHTCEKIQYVGLLRDETANKDLSPAEALTEMKKLLKRVNSEYVEAQAWLKEFYGEDKA</sequence>
<dbReference type="Proteomes" id="UP000027222">
    <property type="component" value="Unassembled WGS sequence"/>
</dbReference>
<dbReference type="Gene3D" id="1.20.120.160">
    <property type="entry name" value="HPT domain"/>
    <property type="match status" value="1"/>
</dbReference>
<evidence type="ECO:0000313" key="4">
    <source>
        <dbReference type="Proteomes" id="UP000027222"/>
    </source>
</evidence>
<keyword evidence="4" id="KW-1185">Reference proteome</keyword>
<dbReference type="PANTHER" id="PTHR28242">
    <property type="entry name" value="PHOSPHORELAY INTERMEDIATE PROTEIN YPD1"/>
    <property type="match status" value="1"/>
</dbReference>
<dbReference type="InterPro" id="IPR008207">
    <property type="entry name" value="Sig_transdc_His_kin_Hpt_dom"/>
</dbReference>
<dbReference type="GO" id="GO:0009927">
    <property type="term" value="F:histidine phosphotransfer kinase activity"/>
    <property type="evidence" value="ECO:0007669"/>
    <property type="project" value="InterPro"/>
</dbReference>
<evidence type="ECO:0000259" key="2">
    <source>
        <dbReference type="PROSITE" id="PS50894"/>
    </source>
</evidence>
<dbReference type="GO" id="GO:0005634">
    <property type="term" value="C:nucleus"/>
    <property type="evidence" value="ECO:0007669"/>
    <property type="project" value="TreeGrafter"/>
</dbReference>
<dbReference type="SUPFAM" id="SSF47226">
    <property type="entry name" value="Histidine-containing phosphotransfer domain, HPT domain"/>
    <property type="match status" value="1"/>
</dbReference>
<dbReference type="GO" id="GO:0005737">
    <property type="term" value="C:cytoplasm"/>
    <property type="evidence" value="ECO:0007669"/>
    <property type="project" value="TreeGrafter"/>
</dbReference>
<name>A0A067THF2_GALM3</name>
<dbReference type="STRING" id="685588.A0A067THF2"/>
<dbReference type="CDD" id="cd00088">
    <property type="entry name" value="HPT"/>
    <property type="match status" value="1"/>
</dbReference>
<protein>
    <recommendedName>
        <fullName evidence="2">HPt domain-containing protein</fullName>
    </recommendedName>
</protein>
<evidence type="ECO:0000256" key="1">
    <source>
        <dbReference type="PROSITE-ProRule" id="PRU00110"/>
    </source>
</evidence>